<dbReference type="GO" id="GO:0003677">
    <property type="term" value="F:DNA binding"/>
    <property type="evidence" value="ECO:0007669"/>
    <property type="project" value="UniProtKB-KW"/>
</dbReference>
<dbReference type="InterPro" id="IPR007110">
    <property type="entry name" value="Ig-like_dom"/>
</dbReference>
<evidence type="ECO:0000256" key="7">
    <source>
        <dbReference type="SAM" id="MobiDB-lite"/>
    </source>
</evidence>
<dbReference type="GO" id="GO:0009873">
    <property type="term" value="P:ethylene-activated signaling pathway"/>
    <property type="evidence" value="ECO:0007669"/>
    <property type="project" value="UniProtKB-KW"/>
</dbReference>
<dbReference type="SUPFAM" id="SSF54171">
    <property type="entry name" value="DNA-binding domain"/>
    <property type="match status" value="1"/>
</dbReference>
<evidence type="ECO:0000313" key="12">
    <source>
        <dbReference type="Proteomes" id="UP000593564"/>
    </source>
</evidence>
<comment type="caution">
    <text evidence="11">The sequence shown here is derived from an EMBL/GenBank/DDBJ whole genome shotgun (WGS) entry which is preliminary data.</text>
</comment>
<accession>A0A7J7G494</accession>
<dbReference type="InterPro" id="IPR036955">
    <property type="entry name" value="AP2/ERF_dom_sf"/>
</dbReference>
<keyword evidence="5" id="KW-0804">Transcription</keyword>
<keyword evidence="2" id="KW-0936">Ethylene signaling pathway</keyword>
<keyword evidence="6" id="KW-0539">Nucleus</keyword>
<feature type="region of interest" description="Disordered" evidence="7">
    <location>
        <begin position="147"/>
        <end position="177"/>
    </location>
</feature>
<evidence type="ECO:0000256" key="6">
    <source>
        <dbReference type="ARBA" id="ARBA00023242"/>
    </source>
</evidence>
<feature type="transmembrane region" description="Helical" evidence="8">
    <location>
        <begin position="69"/>
        <end position="85"/>
    </location>
</feature>
<evidence type="ECO:0000256" key="4">
    <source>
        <dbReference type="ARBA" id="ARBA00023125"/>
    </source>
</evidence>
<gene>
    <name evidence="11" type="ORF">HYC85_025950</name>
</gene>
<dbReference type="SMART" id="SM00380">
    <property type="entry name" value="AP2"/>
    <property type="match status" value="1"/>
</dbReference>
<dbReference type="GO" id="GO:0005634">
    <property type="term" value="C:nucleus"/>
    <property type="evidence" value="ECO:0007669"/>
    <property type="project" value="UniProtKB-SubCell"/>
</dbReference>
<dbReference type="AlphaFoldDB" id="A0A7J7G494"/>
<dbReference type="InterPro" id="IPR016177">
    <property type="entry name" value="DNA-bd_dom_sf"/>
</dbReference>
<reference evidence="11 12" key="2">
    <citation type="submission" date="2020-07" db="EMBL/GenBank/DDBJ databases">
        <title>Genome assembly of wild tea tree DASZ reveals pedigree and selection history of tea varieties.</title>
        <authorList>
            <person name="Zhang W."/>
        </authorList>
    </citation>
    <scope>NUCLEOTIDE SEQUENCE [LARGE SCALE GENOMIC DNA]</scope>
    <source>
        <strain evidence="12">cv. G240</strain>
        <tissue evidence="11">Leaf</tissue>
    </source>
</reference>
<dbReference type="PRINTS" id="PR00367">
    <property type="entry name" value="ETHRSPELEMNT"/>
</dbReference>
<dbReference type="InterPro" id="IPR023393">
    <property type="entry name" value="START-like_dom_sf"/>
</dbReference>
<evidence type="ECO:0000313" key="11">
    <source>
        <dbReference type="EMBL" id="KAF5934821.1"/>
    </source>
</evidence>
<evidence type="ECO:0000256" key="8">
    <source>
        <dbReference type="SAM" id="Phobius"/>
    </source>
</evidence>
<protein>
    <recommendedName>
        <fullName evidence="13">AP2/ERF domain-containing protein</fullName>
    </recommendedName>
</protein>
<evidence type="ECO:0008006" key="13">
    <source>
        <dbReference type="Google" id="ProtNLM"/>
    </source>
</evidence>
<feature type="compositionally biased region" description="Polar residues" evidence="7">
    <location>
        <begin position="167"/>
        <end position="177"/>
    </location>
</feature>
<dbReference type="Gene3D" id="3.30.730.10">
    <property type="entry name" value="AP2/ERF domain"/>
    <property type="match status" value="1"/>
</dbReference>
<dbReference type="PROSITE" id="PS51032">
    <property type="entry name" value="AP2_ERF"/>
    <property type="match status" value="1"/>
</dbReference>
<dbReference type="SUPFAM" id="SSF55961">
    <property type="entry name" value="Bet v1-like"/>
    <property type="match status" value="1"/>
</dbReference>
<evidence type="ECO:0000259" key="9">
    <source>
        <dbReference type="PROSITE" id="PS50835"/>
    </source>
</evidence>
<keyword evidence="8" id="KW-1133">Transmembrane helix</keyword>
<feature type="domain" description="AP2/ERF" evidence="10">
    <location>
        <begin position="98"/>
        <end position="156"/>
    </location>
</feature>
<dbReference type="CDD" id="cd00018">
    <property type="entry name" value="AP2"/>
    <property type="match status" value="1"/>
</dbReference>
<keyword evidence="4" id="KW-0238">DNA-binding</keyword>
<evidence type="ECO:0000256" key="2">
    <source>
        <dbReference type="ARBA" id="ARBA00022745"/>
    </source>
</evidence>
<proteinExistence type="predicted"/>
<evidence type="ECO:0000256" key="5">
    <source>
        <dbReference type="ARBA" id="ARBA00023163"/>
    </source>
</evidence>
<name>A0A7J7G494_CAMSI</name>
<dbReference type="PANTHER" id="PTHR31677:SF228">
    <property type="entry name" value="ETHYLENE-RESPONSIVE TRANSCRIPTION FACTOR 10-RELATED"/>
    <property type="match status" value="1"/>
</dbReference>
<organism evidence="11 12">
    <name type="scientific">Camellia sinensis</name>
    <name type="common">Tea plant</name>
    <name type="synonym">Thea sinensis</name>
    <dbReference type="NCBI Taxonomy" id="4442"/>
    <lineage>
        <taxon>Eukaryota</taxon>
        <taxon>Viridiplantae</taxon>
        <taxon>Streptophyta</taxon>
        <taxon>Embryophyta</taxon>
        <taxon>Tracheophyta</taxon>
        <taxon>Spermatophyta</taxon>
        <taxon>Magnoliopsida</taxon>
        <taxon>eudicotyledons</taxon>
        <taxon>Gunneridae</taxon>
        <taxon>Pentapetalae</taxon>
        <taxon>asterids</taxon>
        <taxon>Ericales</taxon>
        <taxon>Theaceae</taxon>
        <taxon>Camellia</taxon>
    </lineage>
</organism>
<sequence length="177" mass="19883">MKSMKGEVVLNVPAEKMCRDNEIISKINPEMLAAAEYVNGDGNPGSLRLFKLGSGIVIKSIRYQSINNTFLYFFLYIALFTWYQSKVKKLTNGVKEVHYRGVRKRPWGRYAAEIRDPNTRSRTFDTAEEAARAYDAASIEFRCSKAAPKPKLTSAESSVPWLRHGTSDPTPAESSVP</sequence>
<dbReference type="InterPro" id="IPR001471">
    <property type="entry name" value="AP2/ERF_dom"/>
</dbReference>
<dbReference type="PROSITE" id="PS50835">
    <property type="entry name" value="IG_LIKE"/>
    <property type="match status" value="1"/>
</dbReference>
<dbReference type="PANTHER" id="PTHR31677">
    <property type="entry name" value="AP2 DOMAIN CLASS TRANSCRIPTION FACTOR"/>
    <property type="match status" value="1"/>
</dbReference>
<evidence type="ECO:0000259" key="10">
    <source>
        <dbReference type="PROSITE" id="PS51032"/>
    </source>
</evidence>
<dbReference type="Proteomes" id="UP000593564">
    <property type="component" value="Unassembled WGS sequence"/>
</dbReference>
<keyword evidence="3" id="KW-0805">Transcription regulation</keyword>
<dbReference type="GO" id="GO:0003700">
    <property type="term" value="F:DNA-binding transcription factor activity"/>
    <property type="evidence" value="ECO:0007669"/>
    <property type="project" value="InterPro"/>
</dbReference>
<evidence type="ECO:0000256" key="1">
    <source>
        <dbReference type="ARBA" id="ARBA00004123"/>
    </source>
</evidence>
<keyword evidence="8" id="KW-0812">Transmembrane</keyword>
<comment type="subcellular location">
    <subcellularLocation>
        <location evidence="1">Nucleus</location>
    </subcellularLocation>
</comment>
<dbReference type="EMBL" id="JACBKZ010000013">
    <property type="protein sequence ID" value="KAF5934821.1"/>
    <property type="molecule type" value="Genomic_DNA"/>
</dbReference>
<evidence type="ECO:0000256" key="3">
    <source>
        <dbReference type="ARBA" id="ARBA00023015"/>
    </source>
</evidence>
<feature type="domain" description="Ig-like" evidence="9">
    <location>
        <begin position="117"/>
        <end position="177"/>
    </location>
</feature>
<dbReference type="Gene3D" id="3.30.530.20">
    <property type="match status" value="1"/>
</dbReference>
<keyword evidence="8" id="KW-0472">Membrane</keyword>
<keyword evidence="12" id="KW-1185">Reference proteome</keyword>
<reference evidence="12" key="1">
    <citation type="journal article" date="2020" name="Nat. Commun.">
        <title>Genome assembly of wild tea tree DASZ reveals pedigree and selection history of tea varieties.</title>
        <authorList>
            <person name="Zhang W."/>
            <person name="Zhang Y."/>
            <person name="Qiu H."/>
            <person name="Guo Y."/>
            <person name="Wan H."/>
            <person name="Zhang X."/>
            <person name="Scossa F."/>
            <person name="Alseekh S."/>
            <person name="Zhang Q."/>
            <person name="Wang P."/>
            <person name="Xu L."/>
            <person name="Schmidt M.H."/>
            <person name="Jia X."/>
            <person name="Li D."/>
            <person name="Zhu A."/>
            <person name="Guo F."/>
            <person name="Chen W."/>
            <person name="Ni D."/>
            <person name="Usadel B."/>
            <person name="Fernie A.R."/>
            <person name="Wen W."/>
        </authorList>
    </citation>
    <scope>NUCLEOTIDE SEQUENCE [LARGE SCALE GENOMIC DNA]</scope>
    <source>
        <strain evidence="12">cv. G240</strain>
    </source>
</reference>